<sequence length="40" mass="4116">MIKQVKSTIRSSDATLVQDAVGAVALVVMLVAALHLPGLV</sequence>
<evidence type="ECO:0000313" key="3">
    <source>
        <dbReference type="Proteomes" id="UP000192330"/>
    </source>
</evidence>
<protein>
    <submittedName>
        <fullName evidence="2">Uncharacterized protein</fullName>
    </submittedName>
</protein>
<keyword evidence="1" id="KW-1133">Transmembrane helix</keyword>
<organism evidence="2 3">
    <name type="scientific">Primorskyibacter flagellatus</name>
    <dbReference type="NCBI Taxonomy" id="1387277"/>
    <lineage>
        <taxon>Bacteria</taxon>
        <taxon>Pseudomonadati</taxon>
        <taxon>Pseudomonadota</taxon>
        <taxon>Alphaproteobacteria</taxon>
        <taxon>Rhodobacterales</taxon>
        <taxon>Roseobacteraceae</taxon>
        <taxon>Primorskyibacter</taxon>
    </lineage>
</organism>
<name>A0A1W1ZD37_9RHOB</name>
<feature type="transmembrane region" description="Helical" evidence="1">
    <location>
        <begin position="20"/>
        <end position="39"/>
    </location>
</feature>
<dbReference type="EMBL" id="FWYD01000001">
    <property type="protein sequence ID" value="SMC46355.1"/>
    <property type="molecule type" value="Genomic_DNA"/>
</dbReference>
<keyword evidence="3" id="KW-1185">Reference proteome</keyword>
<evidence type="ECO:0000313" key="2">
    <source>
        <dbReference type="EMBL" id="SMC46355.1"/>
    </source>
</evidence>
<gene>
    <name evidence="2" type="ORF">SAMN06295998_101474</name>
</gene>
<accession>A0A1W1ZD37</accession>
<dbReference type="STRING" id="1387277.SAMN06295998_101474"/>
<dbReference type="RefSeq" id="WP_268876726.1">
    <property type="nucleotide sequence ID" value="NZ_FWYD01000001.1"/>
</dbReference>
<evidence type="ECO:0000256" key="1">
    <source>
        <dbReference type="SAM" id="Phobius"/>
    </source>
</evidence>
<dbReference type="Proteomes" id="UP000192330">
    <property type="component" value="Unassembled WGS sequence"/>
</dbReference>
<reference evidence="2 3" key="1">
    <citation type="submission" date="2017-04" db="EMBL/GenBank/DDBJ databases">
        <authorList>
            <person name="Afonso C.L."/>
            <person name="Miller P.J."/>
            <person name="Scott M.A."/>
            <person name="Spackman E."/>
            <person name="Goraichik I."/>
            <person name="Dimitrov K.M."/>
            <person name="Suarez D.L."/>
            <person name="Swayne D.E."/>
        </authorList>
    </citation>
    <scope>NUCLEOTIDE SEQUENCE [LARGE SCALE GENOMIC DNA]</scope>
    <source>
        <strain evidence="2 3">CGMCC 1.12644</strain>
    </source>
</reference>
<proteinExistence type="predicted"/>
<keyword evidence="1" id="KW-0472">Membrane</keyword>
<dbReference type="AlphaFoldDB" id="A0A1W1ZD37"/>
<keyword evidence="1" id="KW-0812">Transmembrane</keyword>